<dbReference type="STRING" id="1573173.A0A166ZSB1"/>
<keyword evidence="2" id="KW-1185">Reference proteome</keyword>
<dbReference type="Gene3D" id="1.10.630.10">
    <property type="entry name" value="Cytochrome P450"/>
    <property type="match status" value="1"/>
</dbReference>
<organism evidence="1 2">
    <name type="scientific">Colletotrichum incanum</name>
    <name type="common">Soybean anthracnose fungus</name>
    <dbReference type="NCBI Taxonomy" id="1573173"/>
    <lineage>
        <taxon>Eukaryota</taxon>
        <taxon>Fungi</taxon>
        <taxon>Dikarya</taxon>
        <taxon>Ascomycota</taxon>
        <taxon>Pezizomycotina</taxon>
        <taxon>Sordariomycetes</taxon>
        <taxon>Hypocreomycetidae</taxon>
        <taxon>Glomerellales</taxon>
        <taxon>Glomerellaceae</taxon>
        <taxon>Colletotrichum</taxon>
        <taxon>Colletotrichum spaethianum species complex</taxon>
    </lineage>
</organism>
<dbReference type="GO" id="GO:0005506">
    <property type="term" value="F:iron ion binding"/>
    <property type="evidence" value="ECO:0007669"/>
    <property type="project" value="InterPro"/>
</dbReference>
<sequence length="341" mass="38527">MHPTVLSVFLYTLYQYLLPKPIPGIPYNKEAAQSLLGDIYRLQKESPNKFLTWIIEQSRRSGSPIFQVWLGPFQKPSVVIADFREGQDILMRRKEFDRADFSRDILSGEARSFHIVLKNGPQWKAQRRLLQDLMTPAFLHRVAAPEIYKGALRLLELWAKKIHIANGRPFAAENDIFYSALDAILDFGFGDATPIRALTPQIAKISSLSNAQVQLLREAVTDEKRFDFPVAPIDPVLETSLQAAENISRVASTGFPKLAWSVIGLMPSVRRGRIIRSDFIKDQILQAVERLKTQGKNQGDSNVKSAIDLMVQREEAIAENEGRHAPNWLGILTDEVRTALV</sequence>
<evidence type="ECO:0000313" key="1">
    <source>
        <dbReference type="EMBL" id="KZL79299.1"/>
    </source>
</evidence>
<evidence type="ECO:0000313" key="2">
    <source>
        <dbReference type="Proteomes" id="UP000076584"/>
    </source>
</evidence>
<dbReference type="EMBL" id="LFIW01002121">
    <property type="protein sequence ID" value="KZL79299.1"/>
    <property type="molecule type" value="Genomic_DNA"/>
</dbReference>
<dbReference type="GO" id="GO:0004497">
    <property type="term" value="F:monooxygenase activity"/>
    <property type="evidence" value="ECO:0007669"/>
    <property type="project" value="InterPro"/>
</dbReference>
<dbReference type="AlphaFoldDB" id="A0A166ZSB1"/>
<name>A0A166ZSB1_COLIC</name>
<dbReference type="GO" id="GO:0016705">
    <property type="term" value="F:oxidoreductase activity, acting on paired donors, with incorporation or reduction of molecular oxygen"/>
    <property type="evidence" value="ECO:0007669"/>
    <property type="project" value="InterPro"/>
</dbReference>
<reference evidence="1 2" key="1">
    <citation type="submission" date="2015-06" db="EMBL/GenBank/DDBJ databases">
        <title>Survival trade-offs in plant roots during colonization by closely related pathogenic and mutualistic fungi.</title>
        <authorList>
            <person name="Hacquard S."/>
            <person name="Kracher B."/>
            <person name="Hiruma K."/>
            <person name="Weinman A."/>
            <person name="Muench P."/>
            <person name="Garrido Oter R."/>
            <person name="Ver Loren van Themaat E."/>
            <person name="Dallerey J.-F."/>
            <person name="Damm U."/>
            <person name="Henrissat B."/>
            <person name="Lespinet O."/>
            <person name="Thon M."/>
            <person name="Kemen E."/>
            <person name="McHardy A.C."/>
            <person name="Schulze-Lefert P."/>
            <person name="O'Connell R.J."/>
        </authorList>
    </citation>
    <scope>NUCLEOTIDE SEQUENCE [LARGE SCALE GENOMIC DNA]</scope>
    <source>
        <strain evidence="1 2">MAFF 238704</strain>
    </source>
</reference>
<gene>
    <name evidence="1" type="ORF">CI238_07554</name>
</gene>
<dbReference type="GO" id="GO:0020037">
    <property type="term" value="F:heme binding"/>
    <property type="evidence" value="ECO:0007669"/>
    <property type="project" value="InterPro"/>
</dbReference>
<comment type="caution">
    <text evidence="1">The sequence shown here is derived from an EMBL/GenBank/DDBJ whole genome shotgun (WGS) entry which is preliminary data.</text>
</comment>
<dbReference type="InterPro" id="IPR036396">
    <property type="entry name" value="Cyt_P450_sf"/>
</dbReference>
<protein>
    <submittedName>
        <fullName evidence="1">Cytochrome p450</fullName>
    </submittedName>
</protein>
<dbReference type="SUPFAM" id="SSF48264">
    <property type="entry name" value="Cytochrome P450"/>
    <property type="match status" value="1"/>
</dbReference>
<dbReference type="InterPro" id="IPR001128">
    <property type="entry name" value="Cyt_P450"/>
</dbReference>
<dbReference type="Pfam" id="PF00067">
    <property type="entry name" value="p450"/>
    <property type="match status" value="1"/>
</dbReference>
<accession>A0A166ZSB1</accession>
<dbReference type="Proteomes" id="UP000076584">
    <property type="component" value="Unassembled WGS sequence"/>
</dbReference>
<proteinExistence type="predicted"/>